<name>A0A1D1UQD3_RAMVA</name>
<comment type="caution">
    <text evidence="1">The sequence shown here is derived from an EMBL/GenBank/DDBJ whole genome shotgun (WGS) entry which is preliminary data.</text>
</comment>
<sequence>MTLMMTLVMSQTQSDADPDCRARSSRSSERWRMMRNGGSLLNHRWRCGGVDGMRYMGRRWTSIAVVDNLGRWRSVGVMDNVGLRWRRSMVDNGGSRGITWRHIGRGRGCCMSVAGHSCTRIKMKRCRKYRKRVWGIKGHFK</sequence>
<dbReference type="Proteomes" id="UP000186922">
    <property type="component" value="Unassembled WGS sequence"/>
</dbReference>
<dbReference type="EMBL" id="BDGG01000001">
    <property type="protein sequence ID" value="GAU88368.1"/>
    <property type="molecule type" value="Genomic_DNA"/>
</dbReference>
<accession>A0A1D1UQD3</accession>
<protein>
    <submittedName>
        <fullName evidence="1">Uncharacterized protein</fullName>
    </submittedName>
</protein>
<organism evidence="1 2">
    <name type="scientific">Ramazzottius varieornatus</name>
    <name type="common">Water bear</name>
    <name type="synonym">Tardigrade</name>
    <dbReference type="NCBI Taxonomy" id="947166"/>
    <lineage>
        <taxon>Eukaryota</taxon>
        <taxon>Metazoa</taxon>
        <taxon>Ecdysozoa</taxon>
        <taxon>Tardigrada</taxon>
        <taxon>Eutardigrada</taxon>
        <taxon>Parachela</taxon>
        <taxon>Hypsibioidea</taxon>
        <taxon>Ramazzottiidae</taxon>
        <taxon>Ramazzottius</taxon>
    </lineage>
</organism>
<proteinExistence type="predicted"/>
<keyword evidence="2" id="KW-1185">Reference proteome</keyword>
<gene>
    <name evidence="1" type="primary">RvY_01078-1</name>
    <name evidence="1" type="synonym">RvY_01078.1</name>
    <name evidence="1" type="ORF">RvY_01078</name>
</gene>
<reference evidence="1 2" key="1">
    <citation type="journal article" date="2016" name="Nat. Commun.">
        <title>Extremotolerant tardigrade genome and improved radiotolerance of human cultured cells by tardigrade-unique protein.</title>
        <authorList>
            <person name="Hashimoto T."/>
            <person name="Horikawa D.D."/>
            <person name="Saito Y."/>
            <person name="Kuwahara H."/>
            <person name="Kozuka-Hata H."/>
            <person name="Shin-I T."/>
            <person name="Minakuchi Y."/>
            <person name="Ohishi K."/>
            <person name="Motoyama A."/>
            <person name="Aizu T."/>
            <person name="Enomoto A."/>
            <person name="Kondo K."/>
            <person name="Tanaka S."/>
            <person name="Hara Y."/>
            <person name="Koshikawa S."/>
            <person name="Sagara H."/>
            <person name="Miura T."/>
            <person name="Yokobori S."/>
            <person name="Miyagawa K."/>
            <person name="Suzuki Y."/>
            <person name="Kubo T."/>
            <person name="Oyama M."/>
            <person name="Kohara Y."/>
            <person name="Fujiyama A."/>
            <person name="Arakawa K."/>
            <person name="Katayama T."/>
            <person name="Toyoda A."/>
            <person name="Kunieda T."/>
        </authorList>
    </citation>
    <scope>NUCLEOTIDE SEQUENCE [LARGE SCALE GENOMIC DNA]</scope>
    <source>
        <strain evidence="1 2">YOKOZUNA-1</strain>
    </source>
</reference>
<dbReference type="AlphaFoldDB" id="A0A1D1UQD3"/>
<evidence type="ECO:0000313" key="1">
    <source>
        <dbReference type="EMBL" id="GAU88368.1"/>
    </source>
</evidence>
<evidence type="ECO:0000313" key="2">
    <source>
        <dbReference type="Proteomes" id="UP000186922"/>
    </source>
</evidence>